<evidence type="ECO:0000313" key="3">
    <source>
        <dbReference type="Proteomes" id="UP001295444"/>
    </source>
</evidence>
<accession>A0AAD1W9W8</accession>
<dbReference type="EMBL" id="OW240917">
    <property type="protein sequence ID" value="CAH2299560.1"/>
    <property type="molecule type" value="Genomic_DNA"/>
</dbReference>
<sequence length="88" mass="10340">MRAPSWTRRRSTEAIEEHLESPSHKRTLTWWDDCWCQMWRSSIKKQLTSWDFGHTTTFTTSDSTGGLVHDAIIDMDNMPMHTGKVLSW</sequence>
<proteinExistence type="predicted"/>
<feature type="region of interest" description="Disordered" evidence="1">
    <location>
        <begin position="1"/>
        <end position="23"/>
    </location>
</feature>
<dbReference type="Proteomes" id="UP001295444">
    <property type="component" value="Chromosome 06"/>
</dbReference>
<name>A0AAD1W9W8_PELCU</name>
<protein>
    <submittedName>
        <fullName evidence="2">Uncharacterized protein</fullName>
    </submittedName>
</protein>
<keyword evidence="3" id="KW-1185">Reference proteome</keyword>
<organism evidence="2 3">
    <name type="scientific">Pelobates cultripes</name>
    <name type="common">Western spadefoot toad</name>
    <dbReference type="NCBI Taxonomy" id="61616"/>
    <lineage>
        <taxon>Eukaryota</taxon>
        <taxon>Metazoa</taxon>
        <taxon>Chordata</taxon>
        <taxon>Craniata</taxon>
        <taxon>Vertebrata</taxon>
        <taxon>Euteleostomi</taxon>
        <taxon>Amphibia</taxon>
        <taxon>Batrachia</taxon>
        <taxon>Anura</taxon>
        <taxon>Pelobatoidea</taxon>
        <taxon>Pelobatidae</taxon>
        <taxon>Pelobates</taxon>
    </lineage>
</organism>
<dbReference type="AlphaFoldDB" id="A0AAD1W9W8"/>
<evidence type="ECO:0000256" key="1">
    <source>
        <dbReference type="SAM" id="MobiDB-lite"/>
    </source>
</evidence>
<gene>
    <name evidence="2" type="ORF">PECUL_23A035504</name>
</gene>
<feature type="compositionally biased region" description="Basic and acidic residues" evidence="1">
    <location>
        <begin position="10"/>
        <end position="23"/>
    </location>
</feature>
<evidence type="ECO:0000313" key="2">
    <source>
        <dbReference type="EMBL" id="CAH2299560.1"/>
    </source>
</evidence>
<reference evidence="2" key="1">
    <citation type="submission" date="2022-03" db="EMBL/GenBank/DDBJ databases">
        <authorList>
            <person name="Alioto T."/>
            <person name="Alioto T."/>
            <person name="Gomez Garrido J."/>
        </authorList>
    </citation>
    <scope>NUCLEOTIDE SEQUENCE</scope>
</reference>